<proteinExistence type="predicted"/>
<feature type="region of interest" description="Disordered" evidence="1">
    <location>
        <begin position="73"/>
        <end position="93"/>
    </location>
</feature>
<keyword evidence="3" id="KW-1185">Reference proteome</keyword>
<dbReference type="AlphaFoldDB" id="A0A401SZR8"/>
<name>A0A401SZR8_CHIPU</name>
<comment type="caution">
    <text evidence="2">The sequence shown here is derived from an EMBL/GenBank/DDBJ whole genome shotgun (WGS) entry which is preliminary data.</text>
</comment>
<feature type="compositionally biased region" description="Basic and acidic residues" evidence="1">
    <location>
        <begin position="81"/>
        <end position="93"/>
    </location>
</feature>
<sequence>MLTLFKNISSATVYHGEQLHFLFWFEKPRVLEVGGPFFFAFFSTFCFLPPHIHKLAAVTRSLGLIPVVRHEPLSPGGARSSHADDQRLPSSKRRETVAAAQRLLGAAHERETPVQTPSSIYIAGACTVQHEGGELGGRQDSRPSVAFTDSGGVWAAALKAATSGAFLFYSRPKNNIRL</sequence>
<dbReference type="EMBL" id="BEZZ01000754">
    <property type="protein sequence ID" value="GCC35877.1"/>
    <property type="molecule type" value="Genomic_DNA"/>
</dbReference>
<gene>
    <name evidence="2" type="ORF">chiPu_0014366</name>
</gene>
<organism evidence="2 3">
    <name type="scientific">Chiloscyllium punctatum</name>
    <name type="common">Brownbanded bambooshark</name>
    <name type="synonym">Hemiscyllium punctatum</name>
    <dbReference type="NCBI Taxonomy" id="137246"/>
    <lineage>
        <taxon>Eukaryota</taxon>
        <taxon>Metazoa</taxon>
        <taxon>Chordata</taxon>
        <taxon>Craniata</taxon>
        <taxon>Vertebrata</taxon>
        <taxon>Chondrichthyes</taxon>
        <taxon>Elasmobranchii</taxon>
        <taxon>Galeomorphii</taxon>
        <taxon>Galeoidea</taxon>
        <taxon>Orectolobiformes</taxon>
        <taxon>Hemiscylliidae</taxon>
        <taxon>Chiloscyllium</taxon>
    </lineage>
</organism>
<accession>A0A401SZR8</accession>
<dbReference type="Proteomes" id="UP000287033">
    <property type="component" value="Unassembled WGS sequence"/>
</dbReference>
<evidence type="ECO:0000256" key="1">
    <source>
        <dbReference type="SAM" id="MobiDB-lite"/>
    </source>
</evidence>
<reference evidence="2 3" key="1">
    <citation type="journal article" date="2018" name="Nat. Ecol. Evol.">
        <title>Shark genomes provide insights into elasmobranch evolution and the origin of vertebrates.</title>
        <authorList>
            <person name="Hara Y"/>
            <person name="Yamaguchi K"/>
            <person name="Onimaru K"/>
            <person name="Kadota M"/>
            <person name="Koyanagi M"/>
            <person name="Keeley SD"/>
            <person name="Tatsumi K"/>
            <person name="Tanaka K"/>
            <person name="Motone F"/>
            <person name="Kageyama Y"/>
            <person name="Nozu R"/>
            <person name="Adachi N"/>
            <person name="Nishimura O"/>
            <person name="Nakagawa R"/>
            <person name="Tanegashima C"/>
            <person name="Kiyatake I"/>
            <person name="Matsumoto R"/>
            <person name="Murakumo K"/>
            <person name="Nishida K"/>
            <person name="Terakita A"/>
            <person name="Kuratani S"/>
            <person name="Sato K"/>
            <person name="Hyodo S Kuraku.S."/>
        </authorList>
    </citation>
    <scope>NUCLEOTIDE SEQUENCE [LARGE SCALE GENOMIC DNA]</scope>
</reference>
<evidence type="ECO:0000313" key="2">
    <source>
        <dbReference type="EMBL" id="GCC35877.1"/>
    </source>
</evidence>
<protein>
    <submittedName>
        <fullName evidence="2">Uncharacterized protein</fullName>
    </submittedName>
</protein>
<evidence type="ECO:0000313" key="3">
    <source>
        <dbReference type="Proteomes" id="UP000287033"/>
    </source>
</evidence>